<proteinExistence type="predicted"/>
<evidence type="ECO:0000256" key="1">
    <source>
        <dbReference type="SAM" id="MobiDB-lite"/>
    </source>
</evidence>
<dbReference type="InterPro" id="IPR035931">
    <property type="entry name" value="YlxR-like_sf"/>
</dbReference>
<dbReference type="InterPro" id="IPR007393">
    <property type="entry name" value="YlxR_dom"/>
</dbReference>
<dbReference type="Gene3D" id="3.30.1230.10">
    <property type="entry name" value="YlxR-like"/>
    <property type="match status" value="1"/>
</dbReference>
<reference evidence="3" key="1">
    <citation type="submission" date="2020-05" db="EMBL/GenBank/DDBJ databases">
        <authorList>
            <person name="Chiriac C."/>
            <person name="Salcher M."/>
            <person name="Ghai R."/>
            <person name="Kavagutti S V."/>
        </authorList>
    </citation>
    <scope>NUCLEOTIDE SEQUENCE</scope>
</reference>
<evidence type="ECO:0000259" key="2">
    <source>
        <dbReference type="Pfam" id="PF04296"/>
    </source>
</evidence>
<dbReference type="InterPro" id="IPR037465">
    <property type="entry name" value="YlxR"/>
</dbReference>
<organism evidence="3">
    <name type="scientific">freshwater metagenome</name>
    <dbReference type="NCBI Taxonomy" id="449393"/>
    <lineage>
        <taxon>unclassified sequences</taxon>
        <taxon>metagenomes</taxon>
        <taxon>ecological metagenomes</taxon>
    </lineage>
</organism>
<dbReference type="SUPFAM" id="SSF64376">
    <property type="entry name" value="YlxR-like"/>
    <property type="match status" value="1"/>
</dbReference>
<accession>A0A6J7CLK2</accession>
<dbReference type="EMBL" id="CAFBLM010000003">
    <property type="protein sequence ID" value="CAB4859217.1"/>
    <property type="molecule type" value="Genomic_DNA"/>
</dbReference>
<evidence type="ECO:0000313" key="3">
    <source>
        <dbReference type="EMBL" id="CAB4859217.1"/>
    </source>
</evidence>
<dbReference type="PANTHER" id="PTHR34215:SF1">
    <property type="entry name" value="YLXR DOMAIN-CONTAINING PROTEIN"/>
    <property type="match status" value="1"/>
</dbReference>
<dbReference type="AlphaFoldDB" id="A0A6J7CLK2"/>
<sequence length="94" mass="10206">MSERSRTEPVRTCLGCRERSDRNTMLRLVVSGTAGSHVQLSPDPTGARPGRGGWIHPHCLDQAIARRGFGRAFRSGGPFDTSAVESYITALPPQ</sequence>
<feature type="domain" description="YlxR" evidence="2">
    <location>
        <begin position="11"/>
        <end position="76"/>
    </location>
</feature>
<gene>
    <name evidence="3" type="ORF">UFOPK3401_00152</name>
</gene>
<name>A0A6J7CLK2_9ZZZZ</name>
<dbReference type="Pfam" id="PF04296">
    <property type="entry name" value="YlxR"/>
    <property type="match status" value="1"/>
</dbReference>
<dbReference type="PANTHER" id="PTHR34215">
    <property type="entry name" value="BLL0784 PROTEIN"/>
    <property type="match status" value="1"/>
</dbReference>
<feature type="region of interest" description="Disordered" evidence="1">
    <location>
        <begin position="34"/>
        <end position="54"/>
    </location>
</feature>
<protein>
    <submittedName>
        <fullName evidence="3">Unannotated protein</fullName>
    </submittedName>
</protein>